<dbReference type="Proteomes" id="UP000657918">
    <property type="component" value="Unassembled WGS sequence"/>
</dbReference>
<evidence type="ECO:0000313" key="8">
    <source>
        <dbReference type="EMBL" id="KAF9682252.1"/>
    </source>
</evidence>
<evidence type="ECO:0000256" key="5">
    <source>
        <dbReference type="ARBA" id="ARBA00023242"/>
    </source>
</evidence>
<evidence type="ECO:0000256" key="3">
    <source>
        <dbReference type="ARBA" id="ARBA00023125"/>
    </source>
</evidence>
<dbReference type="SUPFAM" id="SSF47459">
    <property type="entry name" value="HLH, helix-loop-helix DNA-binding domain"/>
    <property type="match status" value="1"/>
</dbReference>
<dbReference type="OrthoDB" id="760019at2759"/>
<reference evidence="8 9" key="1">
    <citation type="submission" date="2020-10" db="EMBL/GenBank/DDBJ databases">
        <title>Plant Genome Project.</title>
        <authorList>
            <person name="Zhang R.-G."/>
        </authorList>
    </citation>
    <scope>NUCLEOTIDE SEQUENCE [LARGE SCALE GENOMIC DNA]</scope>
    <source>
        <strain evidence="8">FAFU-HL-1</strain>
        <tissue evidence="8">Leaf</tissue>
    </source>
</reference>
<name>A0A835MX85_9ROSI</name>
<evidence type="ECO:0000256" key="2">
    <source>
        <dbReference type="ARBA" id="ARBA00023015"/>
    </source>
</evidence>
<keyword evidence="5" id="KW-0539">Nucleus</keyword>
<evidence type="ECO:0000259" key="7">
    <source>
        <dbReference type="PROSITE" id="PS50888"/>
    </source>
</evidence>
<gene>
    <name evidence="8" type="ORF">SADUNF_Sadunf05G0089600</name>
</gene>
<feature type="domain" description="BHLH" evidence="7">
    <location>
        <begin position="293"/>
        <end position="342"/>
    </location>
</feature>
<keyword evidence="3" id="KW-0238">DNA-binding</keyword>
<evidence type="ECO:0000256" key="6">
    <source>
        <dbReference type="SAM" id="MobiDB-lite"/>
    </source>
</evidence>
<protein>
    <recommendedName>
        <fullName evidence="7">BHLH domain-containing protein</fullName>
    </recommendedName>
</protein>
<dbReference type="GO" id="GO:0000981">
    <property type="term" value="F:DNA-binding transcription factor activity, RNA polymerase II-specific"/>
    <property type="evidence" value="ECO:0007669"/>
    <property type="project" value="TreeGrafter"/>
</dbReference>
<evidence type="ECO:0000256" key="4">
    <source>
        <dbReference type="ARBA" id="ARBA00023163"/>
    </source>
</evidence>
<dbReference type="InterPro" id="IPR011598">
    <property type="entry name" value="bHLH_dom"/>
</dbReference>
<dbReference type="AlphaFoldDB" id="A0A835MX85"/>
<keyword evidence="9" id="KW-1185">Reference proteome</keyword>
<dbReference type="EMBL" id="JADGMS010000005">
    <property type="protein sequence ID" value="KAF9682252.1"/>
    <property type="molecule type" value="Genomic_DNA"/>
</dbReference>
<dbReference type="GO" id="GO:0005634">
    <property type="term" value="C:nucleus"/>
    <property type="evidence" value="ECO:0007669"/>
    <property type="project" value="UniProtKB-SubCell"/>
</dbReference>
<feature type="region of interest" description="Disordered" evidence="6">
    <location>
        <begin position="352"/>
        <end position="379"/>
    </location>
</feature>
<dbReference type="InterPro" id="IPR045843">
    <property type="entry name" value="IND-like"/>
</dbReference>
<feature type="compositionally biased region" description="Polar residues" evidence="6">
    <location>
        <begin position="352"/>
        <end position="370"/>
    </location>
</feature>
<proteinExistence type="predicted"/>
<dbReference type="CDD" id="cd11393">
    <property type="entry name" value="bHLH_AtbHLH_like"/>
    <property type="match status" value="1"/>
</dbReference>
<dbReference type="GO" id="GO:0000978">
    <property type="term" value="F:RNA polymerase II cis-regulatory region sequence-specific DNA binding"/>
    <property type="evidence" value="ECO:0007669"/>
    <property type="project" value="TreeGrafter"/>
</dbReference>
<dbReference type="InterPro" id="IPR036638">
    <property type="entry name" value="HLH_DNA-bd_sf"/>
</dbReference>
<dbReference type="PANTHER" id="PTHR16223:SF194">
    <property type="entry name" value="BHLH DOMAIN-CONTAINING PROTEIN"/>
    <property type="match status" value="1"/>
</dbReference>
<dbReference type="PANTHER" id="PTHR16223">
    <property type="entry name" value="TRANSCRIPTION FACTOR BHLH83-RELATED"/>
    <property type="match status" value="1"/>
</dbReference>
<dbReference type="GO" id="GO:0046983">
    <property type="term" value="F:protein dimerization activity"/>
    <property type="evidence" value="ECO:0007669"/>
    <property type="project" value="InterPro"/>
</dbReference>
<accession>A0A835MX85</accession>
<organism evidence="8 9">
    <name type="scientific">Salix dunnii</name>
    <dbReference type="NCBI Taxonomy" id="1413687"/>
    <lineage>
        <taxon>Eukaryota</taxon>
        <taxon>Viridiplantae</taxon>
        <taxon>Streptophyta</taxon>
        <taxon>Embryophyta</taxon>
        <taxon>Tracheophyta</taxon>
        <taxon>Spermatophyta</taxon>
        <taxon>Magnoliopsida</taxon>
        <taxon>eudicotyledons</taxon>
        <taxon>Gunneridae</taxon>
        <taxon>Pentapetalae</taxon>
        <taxon>rosids</taxon>
        <taxon>fabids</taxon>
        <taxon>Malpighiales</taxon>
        <taxon>Salicaceae</taxon>
        <taxon>Saliceae</taxon>
        <taxon>Salix</taxon>
    </lineage>
</organism>
<evidence type="ECO:0000256" key="1">
    <source>
        <dbReference type="ARBA" id="ARBA00004123"/>
    </source>
</evidence>
<keyword evidence="4" id="KW-0804">Transcription</keyword>
<sequence length="422" mass="47167">MEPGNLHLQHQFQEQCTGYYSSFSSQPAEYNKVSSTSDHFNPEAAGIILNISSNTPNNYLTDCIPNSSVSLPPVSLTQGLSFCQAFSFNQQSAASELLLGKTKEEFPDSFCKLSDMMHTSSIVEETDFLSSKYKHQYSHDLGGNHWPLNSFSSLRHIFYSNAQNEEYLQNLSACRGYNFSHIFPTINISNSDLCSSLVSRTLDLNLQTVDLLSTSTCDGATSSSQSSENTLDHFMRELKDSPSNSYNKVVFQLKKVFFIVKKSTFEDGYGRKKRPNSFSQSNNFLAEAKKNRTAPRSCLTLKVVRKEKLGDRIAALQWLVAPYGKTDTATVLTEAIGYIQFLHDQVQTLSAPPHMKSSNIKPTRTAQACSSEEDGKAQQKRDLRSRGLCLVPLSCVSFLSTCDGGMERSPRKQLKMAYKKEI</sequence>
<dbReference type="Gene3D" id="4.10.280.10">
    <property type="entry name" value="Helix-loop-helix DNA-binding domain"/>
    <property type="match status" value="1"/>
</dbReference>
<comment type="caution">
    <text evidence="8">The sequence shown here is derived from an EMBL/GenBank/DDBJ whole genome shotgun (WGS) entry which is preliminary data.</text>
</comment>
<evidence type="ECO:0000313" key="9">
    <source>
        <dbReference type="Proteomes" id="UP000657918"/>
    </source>
</evidence>
<dbReference type="InterPro" id="IPR045239">
    <property type="entry name" value="bHLH95_bHLH"/>
</dbReference>
<dbReference type="PROSITE" id="PS50888">
    <property type="entry name" value="BHLH"/>
    <property type="match status" value="1"/>
</dbReference>
<comment type="subcellular location">
    <subcellularLocation>
        <location evidence="1">Nucleus</location>
    </subcellularLocation>
</comment>
<keyword evidence="2" id="KW-0805">Transcription regulation</keyword>